<dbReference type="OrthoDB" id="25106at2"/>
<dbReference type="RefSeq" id="WP_145906048.1">
    <property type="nucleotide sequence ID" value="NZ_BAAAMZ010000021.1"/>
</dbReference>
<keyword evidence="5" id="KW-0408">Iron</keyword>
<sequence>MSEFEEERVRADSLTTRRDYLRIVTTVSGGLAIGSTVIAAGVLPRHGDGGAPPMLVAEKLSRGQAVAFEYPTDRDRAMGVRLADGTLVGYSTVCTHLACGVLWQPDRGDEGELYCPCHDGVFDVRTGDVKSGPPPRALPKVVLVEDTQGRVWAIGTARSGESEEQGLCRQLRQSDPVAAEQAGCDGPSSDPNGGAGGPSSAPSSDPNEDPDQDPNQGPGQDPGQDPGQTGTNSLTGVRT</sequence>
<keyword evidence="6" id="KW-0411">Iron-sulfur</keyword>
<accession>A0A561UKG9</accession>
<evidence type="ECO:0000313" key="14">
    <source>
        <dbReference type="Proteomes" id="UP000317940"/>
    </source>
</evidence>
<keyword evidence="11" id="KW-1133">Transmembrane helix</keyword>
<keyword evidence="4" id="KW-0479">Metal-binding</keyword>
<reference evidence="13 14" key="1">
    <citation type="submission" date="2019-06" db="EMBL/GenBank/DDBJ databases">
        <title>Sequencing the genomes of 1000 actinobacteria strains.</title>
        <authorList>
            <person name="Klenk H.-P."/>
        </authorList>
    </citation>
    <scope>NUCLEOTIDE SEQUENCE [LARGE SCALE GENOMIC DNA]</scope>
    <source>
        <strain evidence="13 14">DSM 44826</strain>
    </source>
</reference>
<keyword evidence="3" id="KW-0001">2Fe-2S</keyword>
<evidence type="ECO:0000259" key="12">
    <source>
        <dbReference type="PROSITE" id="PS51296"/>
    </source>
</evidence>
<evidence type="ECO:0000256" key="6">
    <source>
        <dbReference type="ARBA" id="ARBA00023014"/>
    </source>
</evidence>
<feature type="region of interest" description="Disordered" evidence="10">
    <location>
        <begin position="156"/>
        <end position="239"/>
    </location>
</feature>
<dbReference type="EMBL" id="VIWT01000001">
    <property type="protein sequence ID" value="TWF99859.1"/>
    <property type="molecule type" value="Genomic_DNA"/>
</dbReference>
<evidence type="ECO:0000256" key="11">
    <source>
        <dbReference type="SAM" id="Phobius"/>
    </source>
</evidence>
<evidence type="ECO:0000256" key="4">
    <source>
        <dbReference type="ARBA" id="ARBA00022723"/>
    </source>
</evidence>
<dbReference type="AlphaFoldDB" id="A0A561UKG9"/>
<name>A0A561UKG9_9ACTN</name>
<feature type="compositionally biased region" description="Low complexity" evidence="10">
    <location>
        <begin position="213"/>
        <end position="230"/>
    </location>
</feature>
<dbReference type="Pfam" id="PF00355">
    <property type="entry name" value="Rieske"/>
    <property type="match status" value="1"/>
</dbReference>
<keyword evidence="11" id="KW-0812">Transmembrane</keyword>
<organism evidence="13 14">
    <name type="scientific">Kitasatospora viridis</name>
    <dbReference type="NCBI Taxonomy" id="281105"/>
    <lineage>
        <taxon>Bacteria</taxon>
        <taxon>Bacillati</taxon>
        <taxon>Actinomycetota</taxon>
        <taxon>Actinomycetes</taxon>
        <taxon>Kitasatosporales</taxon>
        <taxon>Streptomycetaceae</taxon>
        <taxon>Kitasatospora</taxon>
    </lineage>
</organism>
<dbReference type="GO" id="GO:0016020">
    <property type="term" value="C:membrane"/>
    <property type="evidence" value="ECO:0007669"/>
    <property type="project" value="InterPro"/>
</dbReference>
<dbReference type="SUPFAM" id="SSF50022">
    <property type="entry name" value="ISP domain"/>
    <property type="match status" value="1"/>
</dbReference>
<dbReference type="CDD" id="cd03467">
    <property type="entry name" value="Rieske"/>
    <property type="match status" value="1"/>
</dbReference>
<feature type="domain" description="Rieske" evidence="12">
    <location>
        <begin position="52"/>
        <end position="153"/>
    </location>
</feature>
<comment type="caution">
    <text evidence="13">The sequence shown here is derived from an EMBL/GenBank/DDBJ whole genome shotgun (WGS) entry which is preliminary data.</text>
</comment>
<evidence type="ECO:0000256" key="10">
    <source>
        <dbReference type="SAM" id="MobiDB-lite"/>
    </source>
</evidence>
<dbReference type="PRINTS" id="PR00162">
    <property type="entry name" value="RIESKE"/>
</dbReference>
<comment type="cofactor">
    <cofactor evidence="9">
        <name>[2Fe-2S] cluster</name>
        <dbReference type="ChEBI" id="CHEBI:190135"/>
    </cofactor>
</comment>
<dbReference type="PROSITE" id="PS51296">
    <property type="entry name" value="RIESKE"/>
    <property type="match status" value="1"/>
</dbReference>
<dbReference type="GO" id="GO:0046872">
    <property type="term" value="F:metal ion binding"/>
    <property type="evidence" value="ECO:0007669"/>
    <property type="project" value="UniProtKB-KW"/>
</dbReference>
<evidence type="ECO:0000313" key="13">
    <source>
        <dbReference type="EMBL" id="TWF99859.1"/>
    </source>
</evidence>
<protein>
    <recommendedName>
        <fullName evidence="2">Cytochrome bc1 complex Rieske iron-sulfur subunit</fullName>
    </recommendedName>
    <alternativeName>
        <fullName evidence="8">Cytochrome bc1 reductase complex subunit QcrA</fullName>
    </alternativeName>
</protein>
<proteinExistence type="predicted"/>
<dbReference type="PANTHER" id="PTHR10134">
    <property type="entry name" value="CYTOCHROME B-C1 COMPLEX SUBUNIT RIESKE, MITOCHONDRIAL"/>
    <property type="match status" value="1"/>
</dbReference>
<dbReference type="GO" id="GO:0051537">
    <property type="term" value="F:2 iron, 2 sulfur cluster binding"/>
    <property type="evidence" value="ECO:0007669"/>
    <property type="project" value="UniProtKB-KW"/>
</dbReference>
<evidence type="ECO:0000256" key="3">
    <source>
        <dbReference type="ARBA" id="ARBA00022714"/>
    </source>
</evidence>
<dbReference type="GO" id="GO:0016705">
    <property type="term" value="F:oxidoreductase activity, acting on paired donors, with incorporation or reduction of molecular oxygen"/>
    <property type="evidence" value="ECO:0007669"/>
    <property type="project" value="UniProtKB-ARBA"/>
</dbReference>
<dbReference type="InterPro" id="IPR005805">
    <property type="entry name" value="Rieske_Fe-S_prot_C"/>
</dbReference>
<gene>
    <name evidence="13" type="ORF">FHX73_113717</name>
</gene>
<evidence type="ECO:0000256" key="7">
    <source>
        <dbReference type="ARBA" id="ARBA00023157"/>
    </source>
</evidence>
<keyword evidence="11" id="KW-0472">Membrane</keyword>
<dbReference type="InterPro" id="IPR014349">
    <property type="entry name" value="Rieske_Fe-S_prot"/>
</dbReference>
<dbReference type="InterPro" id="IPR017941">
    <property type="entry name" value="Rieske_2Fe-2S"/>
</dbReference>
<dbReference type="Proteomes" id="UP000317940">
    <property type="component" value="Unassembled WGS sequence"/>
</dbReference>
<evidence type="ECO:0000256" key="2">
    <source>
        <dbReference type="ARBA" id="ARBA00015816"/>
    </source>
</evidence>
<comment type="function">
    <text evidence="1">Iron-sulfur subunit of the cytochrome bc1 complex, an essential component of the respiratory electron transport chain required for ATP synthesis. The bc1 complex catalyzes the oxidation of menaquinol and the reduction of cytochrome c in the respiratory chain. The bc1 complex operates through a Q-cycle mechanism that couples electron transfer to generation of the proton gradient that drives ATP synthesis.</text>
</comment>
<dbReference type="Gene3D" id="2.102.10.10">
    <property type="entry name" value="Rieske [2Fe-2S] iron-sulphur domain"/>
    <property type="match status" value="1"/>
</dbReference>
<evidence type="ECO:0000256" key="5">
    <source>
        <dbReference type="ARBA" id="ARBA00023004"/>
    </source>
</evidence>
<keyword evidence="14" id="KW-1185">Reference proteome</keyword>
<keyword evidence="7" id="KW-1015">Disulfide bond</keyword>
<dbReference type="InterPro" id="IPR036922">
    <property type="entry name" value="Rieske_2Fe-2S_sf"/>
</dbReference>
<dbReference type="GO" id="GO:0004497">
    <property type="term" value="F:monooxygenase activity"/>
    <property type="evidence" value="ECO:0007669"/>
    <property type="project" value="UniProtKB-ARBA"/>
</dbReference>
<evidence type="ECO:0000256" key="9">
    <source>
        <dbReference type="ARBA" id="ARBA00034078"/>
    </source>
</evidence>
<feature type="compositionally biased region" description="Low complexity" evidence="10">
    <location>
        <begin position="186"/>
        <end position="205"/>
    </location>
</feature>
<evidence type="ECO:0000256" key="8">
    <source>
        <dbReference type="ARBA" id="ARBA00029586"/>
    </source>
</evidence>
<feature type="transmembrane region" description="Helical" evidence="11">
    <location>
        <begin position="20"/>
        <end position="43"/>
    </location>
</feature>
<evidence type="ECO:0000256" key="1">
    <source>
        <dbReference type="ARBA" id="ARBA00002494"/>
    </source>
</evidence>